<dbReference type="InterPro" id="IPR003660">
    <property type="entry name" value="HAMP_dom"/>
</dbReference>
<comment type="subcellular location">
    <subcellularLocation>
        <location evidence="1">Membrane</location>
    </subcellularLocation>
</comment>
<evidence type="ECO:0000256" key="3">
    <source>
        <dbReference type="ARBA" id="ARBA00022679"/>
    </source>
</evidence>
<keyword evidence="5" id="KW-0472">Membrane</keyword>
<dbReference type="Gene3D" id="6.10.340.10">
    <property type="match status" value="1"/>
</dbReference>
<dbReference type="PROSITE" id="PS50885">
    <property type="entry name" value="HAMP"/>
    <property type="match status" value="1"/>
</dbReference>
<dbReference type="PANTHER" id="PTHR34220:SF7">
    <property type="entry name" value="SENSOR HISTIDINE KINASE YPDA"/>
    <property type="match status" value="1"/>
</dbReference>
<keyword evidence="2" id="KW-0597">Phosphoprotein</keyword>
<dbReference type="RefSeq" id="WP_262574593.1">
    <property type="nucleotide sequence ID" value="NZ_JAOQJU010000001.1"/>
</dbReference>
<protein>
    <submittedName>
        <fullName evidence="7">Histidine kinase</fullName>
    </submittedName>
</protein>
<dbReference type="Pfam" id="PF02518">
    <property type="entry name" value="HATPase_c"/>
    <property type="match status" value="1"/>
</dbReference>
<keyword evidence="3" id="KW-0808">Transferase</keyword>
<dbReference type="InterPro" id="IPR050640">
    <property type="entry name" value="Bact_2-comp_sensor_kinase"/>
</dbReference>
<dbReference type="Proteomes" id="UP001652431">
    <property type="component" value="Unassembled WGS sequence"/>
</dbReference>
<dbReference type="PANTHER" id="PTHR34220">
    <property type="entry name" value="SENSOR HISTIDINE KINASE YPDA"/>
    <property type="match status" value="1"/>
</dbReference>
<evidence type="ECO:0000313" key="8">
    <source>
        <dbReference type="Proteomes" id="UP001652431"/>
    </source>
</evidence>
<evidence type="ECO:0000256" key="5">
    <source>
        <dbReference type="SAM" id="Phobius"/>
    </source>
</evidence>
<dbReference type="InterPro" id="IPR036890">
    <property type="entry name" value="HATPase_C_sf"/>
</dbReference>
<feature type="transmembrane region" description="Helical" evidence="5">
    <location>
        <begin position="311"/>
        <end position="331"/>
    </location>
</feature>
<dbReference type="CDD" id="cd06225">
    <property type="entry name" value="HAMP"/>
    <property type="match status" value="1"/>
</dbReference>
<feature type="domain" description="HAMP" evidence="6">
    <location>
        <begin position="335"/>
        <end position="387"/>
    </location>
</feature>
<reference evidence="7 8" key="1">
    <citation type="journal article" date="2021" name="ISME Commun">
        <title>Automated analysis of genomic sequences facilitates high-throughput and comprehensive description of bacteria.</title>
        <authorList>
            <person name="Hitch T.C.A."/>
        </authorList>
    </citation>
    <scope>NUCLEOTIDE SEQUENCE [LARGE SCALE GENOMIC DNA]</scope>
    <source>
        <strain evidence="7 8">Sanger_03</strain>
    </source>
</reference>
<evidence type="ECO:0000259" key="6">
    <source>
        <dbReference type="PROSITE" id="PS50885"/>
    </source>
</evidence>
<accession>A0ABT2RJM5</accession>
<proteinExistence type="predicted"/>
<keyword evidence="5" id="KW-0812">Transmembrane</keyword>
<dbReference type="InterPro" id="IPR003594">
    <property type="entry name" value="HATPase_dom"/>
</dbReference>
<dbReference type="SUPFAM" id="SSF158472">
    <property type="entry name" value="HAMP domain-like"/>
    <property type="match status" value="1"/>
</dbReference>
<organism evidence="7 8">
    <name type="scientific">Dorea acetigenes</name>
    <dbReference type="NCBI Taxonomy" id="2981787"/>
    <lineage>
        <taxon>Bacteria</taxon>
        <taxon>Bacillati</taxon>
        <taxon>Bacillota</taxon>
        <taxon>Clostridia</taxon>
        <taxon>Lachnospirales</taxon>
        <taxon>Lachnospiraceae</taxon>
        <taxon>Dorea</taxon>
    </lineage>
</organism>
<comment type="caution">
    <text evidence="7">The sequence shown here is derived from an EMBL/GenBank/DDBJ whole genome shotgun (WGS) entry which is preliminary data.</text>
</comment>
<keyword evidence="4 7" id="KW-0418">Kinase</keyword>
<keyword evidence="5" id="KW-1133">Transmembrane helix</keyword>
<dbReference type="SUPFAM" id="SSF55874">
    <property type="entry name" value="ATPase domain of HSP90 chaperone/DNA topoisomerase II/histidine kinase"/>
    <property type="match status" value="1"/>
</dbReference>
<sequence length="605" mass="69569">MKNKKHRGLVRWFQSQKIWKKILYAFIISAIVPLIVSQVLLVYINMTSMKGKVDELMVNELVQMAERVDLTMEIYINLVWQLSSDSQVIDNIANQLDEDYETDEVAKWEIYDKIRQYDVSANGIECISIVLQDGQSITYDFKNASTVQNIWNEYEDLRETEPYQRAQETSGIAITPTDEYGSGENVQYLFHISKKIYDYNRLEKGSVATLIMSIDGKELDKICTVDYQHDPQQEHNVNFIIDRDGYILAYPDLSYAGEQIQKQESVEEFVQSTGRLEGKNISYNQYEDKKLGWVFYNVYDRAYLLDEVIDGLGLAVGVAIFFTIFAVVMICSMTNSIKSSLQSLMQGIRQVQEGNLDVKVVAGAEDEFAEIAQNFNSMTGKLQDLFDEVTKATQKQKEAEIRALEAQINPHFLYNTLDSINWMAIDKGEYEISKMLRDLGVILRYSVNKSNQVVKMQEEIEWLEKYVSLQQLRFNYSFSFELYAEEEARNVRVHKLLLQPFIENAIDHGFKEIVSGGELRVNLVFSEDKSMLYAIIEDNGKGMTPEDTRKYNDKEYILNGGGPGIGLVNSFTRLYMYYGKEADWNVSSILSVGTVITLKIPVQEN</sequence>
<dbReference type="Gene3D" id="3.30.565.10">
    <property type="entry name" value="Histidine kinase-like ATPase, C-terminal domain"/>
    <property type="match status" value="1"/>
</dbReference>
<evidence type="ECO:0000256" key="4">
    <source>
        <dbReference type="ARBA" id="ARBA00022777"/>
    </source>
</evidence>
<feature type="transmembrane region" description="Helical" evidence="5">
    <location>
        <begin position="21"/>
        <end position="44"/>
    </location>
</feature>
<dbReference type="Pfam" id="PF00672">
    <property type="entry name" value="HAMP"/>
    <property type="match status" value="1"/>
</dbReference>
<dbReference type="Pfam" id="PF06580">
    <property type="entry name" value="His_kinase"/>
    <property type="match status" value="1"/>
</dbReference>
<keyword evidence="8" id="KW-1185">Reference proteome</keyword>
<name>A0ABT2RJM5_9FIRM</name>
<evidence type="ECO:0000256" key="2">
    <source>
        <dbReference type="ARBA" id="ARBA00022553"/>
    </source>
</evidence>
<dbReference type="InterPro" id="IPR010559">
    <property type="entry name" value="Sig_transdc_His_kin_internal"/>
</dbReference>
<gene>
    <name evidence="7" type="ORF">OCV99_02330</name>
</gene>
<evidence type="ECO:0000313" key="7">
    <source>
        <dbReference type="EMBL" id="MCU6685399.1"/>
    </source>
</evidence>
<dbReference type="EMBL" id="JAOQJU010000001">
    <property type="protein sequence ID" value="MCU6685399.1"/>
    <property type="molecule type" value="Genomic_DNA"/>
</dbReference>
<dbReference type="GO" id="GO:0016301">
    <property type="term" value="F:kinase activity"/>
    <property type="evidence" value="ECO:0007669"/>
    <property type="project" value="UniProtKB-KW"/>
</dbReference>
<dbReference type="SMART" id="SM00304">
    <property type="entry name" value="HAMP"/>
    <property type="match status" value="1"/>
</dbReference>
<evidence type="ECO:0000256" key="1">
    <source>
        <dbReference type="ARBA" id="ARBA00004370"/>
    </source>
</evidence>